<evidence type="ECO:0000256" key="1">
    <source>
        <dbReference type="PROSITE-ProRule" id="PRU00042"/>
    </source>
</evidence>
<comment type="caution">
    <text evidence="4">The sequence shown here is derived from an EMBL/GenBank/DDBJ whole genome shotgun (WGS) entry which is preliminary data.</text>
</comment>
<dbReference type="PROSITE" id="PS50157">
    <property type="entry name" value="ZINC_FINGER_C2H2_2"/>
    <property type="match status" value="1"/>
</dbReference>
<keyword evidence="1" id="KW-0863">Zinc-finger</keyword>
<feature type="region of interest" description="Disordered" evidence="2">
    <location>
        <begin position="330"/>
        <end position="369"/>
    </location>
</feature>
<dbReference type="PROSITE" id="PS00028">
    <property type="entry name" value="ZINC_FINGER_C2H2_1"/>
    <property type="match status" value="2"/>
</dbReference>
<protein>
    <submittedName>
        <fullName evidence="4">14539_t:CDS:1</fullName>
    </submittedName>
</protein>
<dbReference type="InterPro" id="IPR013087">
    <property type="entry name" value="Znf_C2H2_type"/>
</dbReference>
<evidence type="ECO:0000313" key="4">
    <source>
        <dbReference type="EMBL" id="CAG8545590.1"/>
    </source>
</evidence>
<gene>
    <name evidence="4" type="ORF">DERYTH_LOCUS5016</name>
</gene>
<feature type="domain" description="C2H2-type" evidence="3">
    <location>
        <begin position="463"/>
        <end position="488"/>
    </location>
</feature>
<keyword evidence="5" id="KW-1185">Reference proteome</keyword>
<accession>A0A9N9FN08</accession>
<evidence type="ECO:0000313" key="5">
    <source>
        <dbReference type="Proteomes" id="UP000789405"/>
    </source>
</evidence>
<reference evidence="4" key="1">
    <citation type="submission" date="2021-06" db="EMBL/GenBank/DDBJ databases">
        <authorList>
            <person name="Kallberg Y."/>
            <person name="Tangrot J."/>
            <person name="Rosling A."/>
        </authorList>
    </citation>
    <scope>NUCLEOTIDE SEQUENCE</scope>
    <source>
        <strain evidence="4">MA453B</strain>
    </source>
</reference>
<dbReference type="Gene3D" id="3.30.160.60">
    <property type="entry name" value="Classic Zinc Finger"/>
    <property type="match status" value="1"/>
</dbReference>
<dbReference type="OrthoDB" id="2333393at2759"/>
<name>A0A9N9FN08_9GLOM</name>
<keyword evidence="1" id="KW-0479">Metal-binding</keyword>
<dbReference type="GO" id="GO:0008270">
    <property type="term" value="F:zinc ion binding"/>
    <property type="evidence" value="ECO:0007669"/>
    <property type="project" value="UniProtKB-KW"/>
</dbReference>
<feature type="region of interest" description="Disordered" evidence="2">
    <location>
        <begin position="386"/>
        <end position="412"/>
    </location>
</feature>
<keyword evidence="1" id="KW-0862">Zinc</keyword>
<proteinExistence type="predicted"/>
<feature type="compositionally biased region" description="Polar residues" evidence="2">
    <location>
        <begin position="352"/>
        <end position="364"/>
    </location>
</feature>
<dbReference type="Proteomes" id="UP000789405">
    <property type="component" value="Unassembled WGS sequence"/>
</dbReference>
<dbReference type="AlphaFoldDB" id="A0A9N9FN08"/>
<evidence type="ECO:0000256" key="2">
    <source>
        <dbReference type="SAM" id="MobiDB-lite"/>
    </source>
</evidence>
<sequence length="524" mass="59562">MKAFNQPTNQIDLFTGFSIQANCNKLEIISKIRCVYLCAQKHLPIFAYPDLVSLVDINLKNQTELVYENELQTLELPFFGPKKATSGFNVSESSLSNYAEYTNPVSGATFLHAIALVIEESVLEETRKSSAWSLLIDENNTIIYDKTCAIVSKHIANNIPVFRYFGLIELKEVDAAGIIYNLNNFFLVKMLDPLKLLHFRSDALAGKDSAKDVPYFLDYEVTIKELYAYFANSHSRWQNLQLIQAQDDESSELAILQNIHTVNNSTKTFVHLTPTPLNFQNSEYKNTVSKIMDLKYGLICLYPELARFSSYEEAKEWLVSEGCSQISNNSTDITLDDHSIDDINDDTESESSFDSNVTDESPSFDNKFMQDFGESNNDDILSNKMADSVQTGNGDSLNDEHRDKPGVWKSTQQNSVEATKVINVNPSTFRIGLRSVRTFSNLRSKAVKPVKIEANKPYEERKYICPDPLCKAKFAKSCHLKAHREVHAKGFFPCSFEDCGKIFFTRRDACNHFLLDHDEWENQT</sequence>
<dbReference type="EMBL" id="CAJVPY010002018">
    <property type="protein sequence ID" value="CAG8545590.1"/>
    <property type="molecule type" value="Genomic_DNA"/>
</dbReference>
<organism evidence="4 5">
    <name type="scientific">Dentiscutata erythropus</name>
    <dbReference type="NCBI Taxonomy" id="1348616"/>
    <lineage>
        <taxon>Eukaryota</taxon>
        <taxon>Fungi</taxon>
        <taxon>Fungi incertae sedis</taxon>
        <taxon>Mucoromycota</taxon>
        <taxon>Glomeromycotina</taxon>
        <taxon>Glomeromycetes</taxon>
        <taxon>Diversisporales</taxon>
        <taxon>Gigasporaceae</taxon>
        <taxon>Dentiscutata</taxon>
    </lineage>
</organism>
<dbReference type="SMART" id="SM00355">
    <property type="entry name" value="ZnF_C2H2"/>
    <property type="match status" value="2"/>
</dbReference>
<feature type="compositionally biased region" description="Acidic residues" evidence="2">
    <location>
        <begin position="342"/>
        <end position="351"/>
    </location>
</feature>
<evidence type="ECO:0000259" key="3">
    <source>
        <dbReference type="PROSITE" id="PS50157"/>
    </source>
</evidence>